<gene>
    <name evidence="1" type="ORF">MRB53_020073</name>
</gene>
<proteinExistence type="predicted"/>
<reference evidence="1 2" key="1">
    <citation type="journal article" date="2022" name="Hortic Res">
        <title>A haplotype resolved chromosomal level avocado genome allows analysis of novel avocado genes.</title>
        <authorList>
            <person name="Nath O."/>
            <person name="Fletcher S.J."/>
            <person name="Hayward A."/>
            <person name="Shaw L.M."/>
            <person name="Masouleh A.K."/>
            <person name="Furtado A."/>
            <person name="Henry R.J."/>
            <person name="Mitter N."/>
        </authorList>
    </citation>
    <scope>NUCLEOTIDE SEQUENCE [LARGE SCALE GENOMIC DNA]</scope>
    <source>
        <strain evidence="2">cv. Hass</strain>
    </source>
</reference>
<accession>A0ACC2L0T7</accession>
<organism evidence="1 2">
    <name type="scientific">Persea americana</name>
    <name type="common">Avocado</name>
    <dbReference type="NCBI Taxonomy" id="3435"/>
    <lineage>
        <taxon>Eukaryota</taxon>
        <taxon>Viridiplantae</taxon>
        <taxon>Streptophyta</taxon>
        <taxon>Embryophyta</taxon>
        <taxon>Tracheophyta</taxon>
        <taxon>Spermatophyta</taxon>
        <taxon>Magnoliopsida</taxon>
        <taxon>Magnoliidae</taxon>
        <taxon>Laurales</taxon>
        <taxon>Lauraceae</taxon>
        <taxon>Persea</taxon>
    </lineage>
</organism>
<dbReference type="Proteomes" id="UP001234297">
    <property type="component" value="Chromosome 6"/>
</dbReference>
<dbReference type="EMBL" id="CM056814">
    <property type="protein sequence ID" value="KAJ8626766.1"/>
    <property type="molecule type" value="Genomic_DNA"/>
</dbReference>
<keyword evidence="2" id="KW-1185">Reference proteome</keyword>
<evidence type="ECO:0000313" key="2">
    <source>
        <dbReference type="Proteomes" id="UP001234297"/>
    </source>
</evidence>
<protein>
    <submittedName>
        <fullName evidence="1">Uncharacterized protein</fullName>
    </submittedName>
</protein>
<evidence type="ECO:0000313" key="1">
    <source>
        <dbReference type="EMBL" id="KAJ8626766.1"/>
    </source>
</evidence>
<comment type="caution">
    <text evidence="1">The sequence shown here is derived from an EMBL/GenBank/DDBJ whole genome shotgun (WGS) entry which is preliminary data.</text>
</comment>
<name>A0ACC2L0T7_PERAE</name>
<sequence length="204" mass="23259">MGYWKSKLLPKIKKVFETKSPKKTAAAEACKSFDASKEAISKEFEAKKTELQSKVVEIYEASSTEIKTVVKERNESGIKKNSVEVHKFLEELVKIDFPGSNQVFEASTKFGPTMVRDPIFFVFEKVSTFVITEEKKVEGKEEEPGKEVEKAKEVVVKEEKEEEEKKEKDEVEKVVVEATTEKPEPATESTQMEATKVEEEEKRP</sequence>